<organism evidence="2 3">
    <name type="scientific">Podarcis lilfordi</name>
    <name type="common">Lilford's wall lizard</name>
    <dbReference type="NCBI Taxonomy" id="74358"/>
    <lineage>
        <taxon>Eukaryota</taxon>
        <taxon>Metazoa</taxon>
        <taxon>Chordata</taxon>
        <taxon>Craniata</taxon>
        <taxon>Vertebrata</taxon>
        <taxon>Euteleostomi</taxon>
        <taxon>Lepidosauria</taxon>
        <taxon>Squamata</taxon>
        <taxon>Bifurcata</taxon>
        <taxon>Unidentata</taxon>
        <taxon>Episquamata</taxon>
        <taxon>Laterata</taxon>
        <taxon>Lacertibaenia</taxon>
        <taxon>Lacertidae</taxon>
        <taxon>Podarcis</taxon>
    </lineage>
</organism>
<feature type="non-terminal residue" evidence="2">
    <location>
        <position position="190"/>
    </location>
</feature>
<dbReference type="SMART" id="SM00406">
    <property type="entry name" value="IGv"/>
    <property type="match status" value="1"/>
</dbReference>
<reference evidence="2" key="1">
    <citation type="submission" date="2022-12" db="EMBL/GenBank/DDBJ databases">
        <authorList>
            <person name="Alioto T."/>
            <person name="Alioto T."/>
            <person name="Gomez Garrido J."/>
        </authorList>
    </citation>
    <scope>NUCLEOTIDE SEQUENCE</scope>
</reference>
<dbReference type="Pfam" id="PF07686">
    <property type="entry name" value="V-set"/>
    <property type="match status" value="1"/>
</dbReference>
<dbReference type="AlphaFoldDB" id="A0AA35W1X3"/>
<dbReference type="InterPro" id="IPR036179">
    <property type="entry name" value="Ig-like_dom_sf"/>
</dbReference>
<dbReference type="EMBL" id="CANTUW010000006">
    <property type="protein sequence ID" value="CAI7934883.1"/>
    <property type="molecule type" value="Genomic_DNA"/>
</dbReference>
<dbReference type="Gene3D" id="2.60.40.10">
    <property type="entry name" value="Immunoglobulins"/>
    <property type="match status" value="1"/>
</dbReference>
<protein>
    <submittedName>
        <fullName evidence="2">Lambda light chain variable region</fullName>
    </submittedName>
</protein>
<accession>A0AA35W1X3</accession>
<sequence length="190" mass="20973">IFGSVCFDAAPISVRVSGTRWPNHLFWEATLVSKSVQWYQQKPSQAPVLIIYADNQRPTGISNRFSGTNSGNTARLSIARAQAEDEADYYCQVWDSNTPHNDVLGKGAKLSTLNHHGVSINISRGTRQALKTRNHSSAMNIMAWFPFLLALTYCSDWRRVACSVAEPTGHHDSSKFGAPANLALRKHTSA</sequence>
<comment type="caution">
    <text evidence="2">The sequence shown here is derived from an EMBL/GenBank/DDBJ whole genome shotgun (WGS) entry which is preliminary data.</text>
</comment>
<dbReference type="InterPro" id="IPR050150">
    <property type="entry name" value="IgV_Light_Chain"/>
</dbReference>
<name>A0AA35W1X3_9SAUR</name>
<dbReference type="SUPFAM" id="SSF48726">
    <property type="entry name" value="Immunoglobulin"/>
    <property type="match status" value="1"/>
</dbReference>
<keyword evidence="3" id="KW-1185">Reference proteome</keyword>
<proteinExistence type="predicted"/>
<feature type="domain" description="Immunoglobulin V-set" evidence="1">
    <location>
        <begin position="13"/>
        <end position="93"/>
    </location>
</feature>
<evidence type="ECO:0000313" key="2">
    <source>
        <dbReference type="EMBL" id="CAI7934883.1"/>
    </source>
</evidence>
<dbReference type="Proteomes" id="UP001178461">
    <property type="component" value="Unassembled WGS sequence"/>
</dbReference>
<feature type="non-terminal residue" evidence="2">
    <location>
        <position position="1"/>
    </location>
</feature>
<dbReference type="PANTHER" id="PTHR23267">
    <property type="entry name" value="IMMUNOGLOBULIN LIGHT CHAIN"/>
    <property type="match status" value="1"/>
</dbReference>
<evidence type="ECO:0000313" key="3">
    <source>
        <dbReference type="Proteomes" id="UP001178461"/>
    </source>
</evidence>
<dbReference type="InterPro" id="IPR013106">
    <property type="entry name" value="Ig_V-set"/>
</dbReference>
<gene>
    <name evidence="2" type="ORF">PODLI_1B027360</name>
</gene>
<evidence type="ECO:0000259" key="1">
    <source>
        <dbReference type="SMART" id="SM00406"/>
    </source>
</evidence>
<dbReference type="InterPro" id="IPR013783">
    <property type="entry name" value="Ig-like_fold"/>
</dbReference>